<protein>
    <submittedName>
        <fullName evidence="1">Uncharacterized protein</fullName>
    </submittedName>
</protein>
<accession>A0A8T1Z2X1</accession>
<dbReference type="Proteomes" id="UP000694240">
    <property type="component" value="Chromosome 11"/>
</dbReference>
<sequence length="120" mass="12834">MPPLASQLQSTSPLINKGNTQLFTSTGLAEGKSMTKRNKGTEEMINLAFGFGLLENIVEDDDGVSQFLLNFSGMAMSGNLTDEVPGGERSQSNDITCHEEEHKGFQIGGIELKGFAHGSV</sequence>
<dbReference type="AlphaFoldDB" id="A0A8T1Z2X1"/>
<evidence type="ECO:0000313" key="1">
    <source>
        <dbReference type="EMBL" id="KAG7552766.1"/>
    </source>
</evidence>
<organism evidence="1 2">
    <name type="scientific">Arabidopsis thaliana x Arabidopsis arenosa</name>
    <dbReference type="NCBI Taxonomy" id="1240361"/>
    <lineage>
        <taxon>Eukaryota</taxon>
        <taxon>Viridiplantae</taxon>
        <taxon>Streptophyta</taxon>
        <taxon>Embryophyta</taxon>
        <taxon>Tracheophyta</taxon>
        <taxon>Spermatophyta</taxon>
        <taxon>Magnoliopsida</taxon>
        <taxon>eudicotyledons</taxon>
        <taxon>Gunneridae</taxon>
        <taxon>Pentapetalae</taxon>
        <taxon>rosids</taxon>
        <taxon>malvids</taxon>
        <taxon>Brassicales</taxon>
        <taxon>Brassicaceae</taxon>
        <taxon>Camelineae</taxon>
        <taxon>Arabidopsis</taxon>
    </lineage>
</organism>
<name>A0A8T1Z2X1_9BRAS</name>
<comment type="caution">
    <text evidence="1">The sequence shown here is derived from an EMBL/GenBank/DDBJ whole genome shotgun (WGS) entry which is preliminary data.</text>
</comment>
<reference evidence="1 2" key="1">
    <citation type="submission" date="2020-12" db="EMBL/GenBank/DDBJ databases">
        <title>Concerted genomic and epigenomic changes stabilize Arabidopsis allopolyploids.</title>
        <authorList>
            <person name="Chen Z."/>
        </authorList>
    </citation>
    <scope>NUCLEOTIDE SEQUENCE [LARGE SCALE GENOMIC DNA]</scope>
    <source>
        <strain evidence="1">Allo738</strain>
        <tissue evidence="1">Leaf</tissue>
    </source>
</reference>
<gene>
    <name evidence="1" type="ORF">ISN45_Aa06g033520</name>
</gene>
<dbReference type="EMBL" id="JAEFBK010000011">
    <property type="protein sequence ID" value="KAG7552766.1"/>
    <property type="molecule type" value="Genomic_DNA"/>
</dbReference>
<evidence type="ECO:0000313" key="2">
    <source>
        <dbReference type="Proteomes" id="UP000694240"/>
    </source>
</evidence>
<keyword evidence="2" id="KW-1185">Reference proteome</keyword>
<proteinExistence type="predicted"/>